<evidence type="ECO:0000259" key="11">
    <source>
        <dbReference type="PROSITE" id="PS00486"/>
    </source>
</evidence>
<evidence type="ECO:0000256" key="2">
    <source>
        <dbReference type="ARBA" id="ARBA00021982"/>
    </source>
</evidence>
<dbReference type="Pfam" id="PF05190">
    <property type="entry name" value="MutS_IV"/>
    <property type="match status" value="1"/>
</dbReference>
<dbReference type="PIRSF" id="PIRSF037677">
    <property type="entry name" value="DNA_mis_repair_Msh6"/>
    <property type="match status" value="1"/>
</dbReference>
<keyword evidence="4 9" id="KW-0227">DNA damage</keyword>
<dbReference type="Proteomes" id="UP000007127">
    <property type="component" value="Chromosome"/>
</dbReference>
<sequence length="907" mass="98779">MNNIADPSDTQTVPLSFDTEGATPMMMQFLEIKEQYQDCLLFYRMGDFYELFFDDAVKAAEALDIALTKRGKHQGNEIPMAGVPVHSHETYLQRLIRKGFRVAVCEQMEDPAEAKKRGAKSVVKRGVVRLITPGTLTEDSLLDARRHNYLAAVSEVRGKVGLAWLDMSTGDFYVQPCDMGGLPAALARLDAGELLISDKLLNRSEMFDIYAEYKNVITPQPASRFDAENAQLRLKKLYEVAALDAFGGFEIAELSAAGALIDYVDLTQKGQMPRLAPPQRMAAGAAMEIDAATRRSLELTQTQSGERKGSLLSVIDRTRTGAGARLLAARLSAPLTDAGTINKRLDLVYYFHDRDALRSDLRAALGECPDIERALSRLSVGRGGPRDLAAMRDGLACAFAIGNLLHKPDGGNDGLTAQPAALIDHLTDMGHHGDLVDLLRRSLSENLPLLARDGGFIAGGYHPPLDELRMLSSESKKLIANLQARYTEQTAITSLKVKHNNVLGYFIEVPAKQADRMMEIDEFIHRQTMANAVRFTTVELSELESKVSKAGDQALALELELFDSLVTGVLEHADAIARCAQALAGLDVSAALAELARDQVCIRPTIDDSLAFDIRGGRHPVVEAALRENGDSPFVANDCRLEGEQSLWLITGPNMAGKSTFLRQNALIAVLAQIGAFVPAETAHIGVIDRLFSRVGAADDLARGRSTFMVEMVETAAILNQASDRSLVILDEIGRGTATFDGLSIAWAVVENLHEVNKCRGLFATHYHELTALAAKLAHLSCHTMLIKEWQGEVVFLHEVGAGSADRSYGIHVAQLAGLPKPVIKRAEQVLKTLEKGEQSGAVSKLADDLPLFAAAIEQVKQEEKAKTPALSPEQKALLDAVAEIDPDNMTPREALDALYRLRAIRG</sequence>
<evidence type="ECO:0000256" key="9">
    <source>
        <dbReference type="HAMAP-Rule" id="MF_00096"/>
    </source>
</evidence>
<dbReference type="NCBIfam" id="NF003810">
    <property type="entry name" value="PRK05399.1"/>
    <property type="match status" value="1"/>
</dbReference>
<keyword evidence="7 9" id="KW-0234">DNA repair</keyword>
<evidence type="ECO:0000256" key="6">
    <source>
        <dbReference type="ARBA" id="ARBA00023125"/>
    </source>
</evidence>
<evidence type="ECO:0000256" key="4">
    <source>
        <dbReference type="ARBA" id="ARBA00022763"/>
    </source>
</evidence>
<dbReference type="InterPro" id="IPR007861">
    <property type="entry name" value="DNA_mismatch_repair_MutS_clamp"/>
</dbReference>
<dbReference type="InterPro" id="IPR017261">
    <property type="entry name" value="DNA_mismatch_repair_MutS/MSH"/>
</dbReference>
<dbReference type="Gene3D" id="3.40.50.300">
    <property type="entry name" value="P-loop containing nucleotide triphosphate hydrolases"/>
    <property type="match status" value="1"/>
</dbReference>
<dbReference type="GeneID" id="31929648"/>
<dbReference type="Gene3D" id="3.40.1170.10">
    <property type="entry name" value="DNA repair protein MutS, domain I"/>
    <property type="match status" value="1"/>
</dbReference>
<dbReference type="Pfam" id="PF05192">
    <property type="entry name" value="MutS_III"/>
    <property type="match status" value="1"/>
</dbReference>
<evidence type="ECO:0000256" key="5">
    <source>
        <dbReference type="ARBA" id="ARBA00022840"/>
    </source>
</evidence>
<dbReference type="InterPro" id="IPR036187">
    <property type="entry name" value="DNA_mismatch_repair_MutS_sf"/>
</dbReference>
<comment type="function">
    <text evidence="8 9">This protein is involved in the repair of mismatches in DNA. It is possible that it carries out the mismatch recognition step. This protein has a weak ATPase activity.</text>
</comment>
<dbReference type="InterPro" id="IPR005748">
    <property type="entry name" value="DNA_mismatch_repair_MutS"/>
</dbReference>
<dbReference type="GO" id="GO:0005829">
    <property type="term" value="C:cytosol"/>
    <property type="evidence" value="ECO:0007669"/>
    <property type="project" value="TreeGrafter"/>
</dbReference>
<evidence type="ECO:0000256" key="3">
    <source>
        <dbReference type="ARBA" id="ARBA00022741"/>
    </source>
</evidence>
<dbReference type="Pfam" id="PF05188">
    <property type="entry name" value="MutS_II"/>
    <property type="match status" value="1"/>
</dbReference>
<evidence type="ECO:0000313" key="12">
    <source>
        <dbReference type="EMBL" id="AJD54074.1"/>
    </source>
</evidence>
<dbReference type="FunFam" id="3.40.50.300:FF:000870">
    <property type="entry name" value="MutS protein homolog 4"/>
    <property type="match status" value="1"/>
</dbReference>
<dbReference type="InterPro" id="IPR016151">
    <property type="entry name" value="DNA_mismatch_repair_MutS_N"/>
</dbReference>
<dbReference type="SUPFAM" id="SSF55271">
    <property type="entry name" value="DNA repair protein MutS, domain I"/>
    <property type="match status" value="1"/>
</dbReference>
<dbReference type="InterPro" id="IPR027417">
    <property type="entry name" value="P-loop_NTPase"/>
</dbReference>
<dbReference type="InterPro" id="IPR007696">
    <property type="entry name" value="DNA_mismatch_repair_MutS_core"/>
</dbReference>
<dbReference type="Gene3D" id="6.10.140.430">
    <property type="match status" value="1"/>
</dbReference>
<evidence type="ECO:0000256" key="10">
    <source>
        <dbReference type="RuleBase" id="RU003756"/>
    </source>
</evidence>
<dbReference type="Gene3D" id="1.10.1420.10">
    <property type="match status" value="2"/>
</dbReference>
<dbReference type="RefSeq" id="WP_007088541.1">
    <property type="nucleotide sequence ID" value="NZ_CP004388.1"/>
</dbReference>
<dbReference type="SMART" id="SM00533">
    <property type="entry name" value="MUTSd"/>
    <property type="match status" value="1"/>
</dbReference>
<dbReference type="HAMAP" id="MF_00096">
    <property type="entry name" value="MutS"/>
    <property type="match status" value="1"/>
</dbReference>
<dbReference type="FunFam" id="3.40.1170.10:FF:000001">
    <property type="entry name" value="DNA mismatch repair protein MutS"/>
    <property type="match status" value="1"/>
</dbReference>
<dbReference type="Pfam" id="PF00488">
    <property type="entry name" value="MutS_V"/>
    <property type="match status" value="1"/>
</dbReference>
<dbReference type="InterPro" id="IPR007860">
    <property type="entry name" value="DNA_mmatch_repair_MutS_con_dom"/>
</dbReference>
<gene>
    <name evidence="9" type="primary">mutS</name>
    <name evidence="12" type="ORF">TH3_19860</name>
</gene>
<evidence type="ECO:0000256" key="7">
    <source>
        <dbReference type="ARBA" id="ARBA00023204"/>
    </source>
</evidence>
<dbReference type="GO" id="GO:0030983">
    <property type="term" value="F:mismatched DNA binding"/>
    <property type="evidence" value="ECO:0007669"/>
    <property type="project" value="InterPro"/>
</dbReference>
<dbReference type="Gene3D" id="3.30.420.110">
    <property type="entry name" value="MutS, connector domain"/>
    <property type="match status" value="1"/>
</dbReference>
<keyword evidence="5 9" id="KW-0067">ATP-binding</keyword>
<feature type="domain" description="DNA mismatch repair proteins mutS family" evidence="11">
    <location>
        <begin position="726"/>
        <end position="742"/>
    </location>
</feature>
<dbReference type="SUPFAM" id="SSF48334">
    <property type="entry name" value="DNA repair protein MutS, domain III"/>
    <property type="match status" value="1"/>
</dbReference>
<comment type="similarity">
    <text evidence="1 9 10">Belongs to the DNA mismatch repair MutS family.</text>
</comment>
<reference evidence="12 13" key="1">
    <citation type="journal article" date="2012" name="J. Bacteriol.">
        <title>Genome sequence of Thalassospira xiamenensis type strain M-5.</title>
        <authorList>
            <person name="Lai Q."/>
            <person name="Shao Z."/>
        </authorList>
    </citation>
    <scope>NUCLEOTIDE SEQUENCE [LARGE SCALE GENOMIC DNA]</scope>
    <source>
        <strain evidence="12 13">M-5</strain>
    </source>
</reference>
<evidence type="ECO:0000256" key="1">
    <source>
        <dbReference type="ARBA" id="ARBA00006271"/>
    </source>
</evidence>
<accession>A0AB72UIV6</accession>
<dbReference type="Pfam" id="PF01624">
    <property type="entry name" value="MutS_I"/>
    <property type="match status" value="1"/>
</dbReference>
<dbReference type="GO" id="GO:0005524">
    <property type="term" value="F:ATP binding"/>
    <property type="evidence" value="ECO:0007669"/>
    <property type="project" value="UniProtKB-UniRule"/>
</dbReference>
<dbReference type="InterPro" id="IPR007695">
    <property type="entry name" value="DNA_mismatch_repair_MutS-lik_N"/>
</dbReference>
<dbReference type="GO" id="GO:0140664">
    <property type="term" value="F:ATP-dependent DNA damage sensor activity"/>
    <property type="evidence" value="ECO:0007669"/>
    <property type="project" value="InterPro"/>
</dbReference>
<evidence type="ECO:0000313" key="13">
    <source>
        <dbReference type="Proteomes" id="UP000007127"/>
    </source>
</evidence>
<dbReference type="CDD" id="cd03284">
    <property type="entry name" value="ABC_MutS1"/>
    <property type="match status" value="1"/>
</dbReference>
<protein>
    <recommendedName>
        <fullName evidence="2 9">DNA mismatch repair protein MutS</fullName>
    </recommendedName>
</protein>
<dbReference type="InterPro" id="IPR045076">
    <property type="entry name" value="MutS"/>
</dbReference>
<evidence type="ECO:0000256" key="8">
    <source>
        <dbReference type="ARBA" id="ARBA00024647"/>
    </source>
</evidence>
<dbReference type="NCBIfam" id="TIGR01070">
    <property type="entry name" value="mutS1"/>
    <property type="match status" value="1"/>
</dbReference>
<dbReference type="InterPro" id="IPR000432">
    <property type="entry name" value="DNA_mismatch_repair_MutS_C"/>
</dbReference>
<dbReference type="PANTHER" id="PTHR11361:SF34">
    <property type="entry name" value="DNA MISMATCH REPAIR PROTEIN MSH1, MITOCHONDRIAL"/>
    <property type="match status" value="1"/>
</dbReference>
<dbReference type="PANTHER" id="PTHR11361">
    <property type="entry name" value="DNA MISMATCH REPAIR PROTEIN MUTS FAMILY MEMBER"/>
    <property type="match status" value="1"/>
</dbReference>
<feature type="binding site" evidence="9">
    <location>
        <begin position="652"/>
        <end position="659"/>
    </location>
    <ligand>
        <name>ATP</name>
        <dbReference type="ChEBI" id="CHEBI:30616"/>
    </ligand>
</feature>
<dbReference type="EMBL" id="CP004388">
    <property type="protein sequence ID" value="AJD54074.1"/>
    <property type="molecule type" value="Genomic_DNA"/>
</dbReference>
<dbReference type="GO" id="GO:0006298">
    <property type="term" value="P:mismatch repair"/>
    <property type="evidence" value="ECO:0007669"/>
    <property type="project" value="UniProtKB-UniRule"/>
</dbReference>
<dbReference type="SUPFAM" id="SSF53150">
    <property type="entry name" value="DNA repair protein MutS, domain II"/>
    <property type="match status" value="1"/>
</dbReference>
<dbReference type="KEGG" id="txi:TH3_19860"/>
<organism evidence="12 13">
    <name type="scientific">Thalassospira xiamenensis M-5 = DSM 17429</name>
    <dbReference type="NCBI Taxonomy" id="1123366"/>
    <lineage>
        <taxon>Bacteria</taxon>
        <taxon>Pseudomonadati</taxon>
        <taxon>Pseudomonadota</taxon>
        <taxon>Alphaproteobacteria</taxon>
        <taxon>Rhodospirillales</taxon>
        <taxon>Thalassospiraceae</taxon>
        <taxon>Thalassospira</taxon>
    </lineage>
</organism>
<dbReference type="GO" id="GO:0003684">
    <property type="term" value="F:damaged DNA binding"/>
    <property type="evidence" value="ECO:0007669"/>
    <property type="project" value="UniProtKB-UniRule"/>
</dbReference>
<dbReference type="AlphaFoldDB" id="A0AB72UIV6"/>
<dbReference type="SMART" id="SM00534">
    <property type="entry name" value="MUTSac"/>
    <property type="match status" value="1"/>
</dbReference>
<dbReference type="PROSITE" id="PS00486">
    <property type="entry name" value="DNA_MISMATCH_REPAIR_2"/>
    <property type="match status" value="1"/>
</dbReference>
<keyword evidence="3 9" id="KW-0547">Nucleotide-binding</keyword>
<name>A0AB72UIV6_9PROT</name>
<proteinExistence type="inferred from homology"/>
<keyword evidence="6 9" id="KW-0238">DNA-binding</keyword>
<dbReference type="SUPFAM" id="SSF52540">
    <property type="entry name" value="P-loop containing nucleoside triphosphate hydrolases"/>
    <property type="match status" value="1"/>
</dbReference>
<dbReference type="InterPro" id="IPR036678">
    <property type="entry name" value="MutS_con_dom_sf"/>
</dbReference>